<feature type="domain" description="Non-reducing end beta-L-arabinofuranosidase-like GH127 catalytic" evidence="2">
    <location>
        <begin position="63"/>
        <end position="448"/>
    </location>
</feature>
<dbReference type="PANTHER" id="PTHR31151">
    <property type="entry name" value="PROLINE-TRNA LIGASE (DUF1680)"/>
    <property type="match status" value="1"/>
</dbReference>
<dbReference type="OrthoDB" id="9757939at2"/>
<dbReference type="InterPro" id="IPR012878">
    <property type="entry name" value="Beta-AFase-like_GH127_cat"/>
</dbReference>
<protein>
    <recommendedName>
        <fullName evidence="2">Non-reducing end beta-L-arabinofuranosidase-like GH127 catalytic domain-containing protein</fullName>
    </recommendedName>
</protein>
<dbReference type="EMBL" id="CP041040">
    <property type="protein sequence ID" value="QDE35938.1"/>
    <property type="molecule type" value="Genomic_DNA"/>
</dbReference>
<proteinExistence type="predicted"/>
<dbReference type="AlphaFoldDB" id="A0A4Y5YTQ9"/>
<gene>
    <name evidence="3" type="ORF">FIV50_14745</name>
</gene>
<dbReference type="InterPro" id="IPR008928">
    <property type="entry name" value="6-hairpin_glycosidase_sf"/>
</dbReference>
<dbReference type="SUPFAM" id="SSF48208">
    <property type="entry name" value="Six-hairpin glycosidases"/>
    <property type="match status" value="1"/>
</dbReference>
<dbReference type="Proteomes" id="UP000316125">
    <property type="component" value="Chromosome"/>
</dbReference>
<dbReference type="PANTHER" id="PTHR31151:SF0">
    <property type="entry name" value="PROLINE-TRNA LIGASE (DUF1680)"/>
    <property type="match status" value="1"/>
</dbReference>
<evidence type="ECO:0000256" key="1">
    <source>
        <dbReference type="SAM" id="MobiDB-lite"/>
    </source>
</evidence>
<dbReference type="Pfam" id="PF07944">
    <property type="entry name" value="Beta-AFase-like_GH127_cat"/>
    <property type="match status" value="1"/>
</dbReference>
<evidence type="ECO:0000259" key="2">
    <source>
        <dbReference type="Pfam" id="PF07944"/>
    </source>
</evidence>
<reference evidence="3 4" key="1">
    <citation type="submission" date="2019-06" db="EMBL/GenBank/DDBJ databases">
        <title>Complete genome of Microbacterium foliorum M2.</title>
        <authorList>
            <person name="Cao G."/>
        </authorList>
    </citation>
    <scope>NUCLEOTIDE SEQUENCE [LARGE SCALE GENOMIC DNA]</scope>
    <source>
        <strain evidence="3 4">M2</strain>
    </source>
</reference>
<feature type="region of interest" description="Disordered" evidence="1">
    <location>
        <begin position="28"/>
        <end position="49"/>
    </location>
</feature>
<evidence type="ECO:0000313" key="3">
    <source>
        <dbReference type="EMBL" id="QDE35938.1"/>
    </source>
</evidence>
<accession>A0A4Y5YTQ9</accession>
<sequence>MKDDREFVRECCENERDIASSEVDHTSGLHVDHSARPPHCSTVRDRSRDSGGSMFAYALPPSSVRLTAGTFDRRQRRNREYLVSLSERNLVQNHLIEAGIGDQAWHLQPSGSSAIDRGLDRHWGWETPGSLLRGHFLGHWMSAAARETAVTGDVVLRAKLDGVLELLARCQEENGGAWVFATPPSFLRRLAEERDVWAPQYAIHKTFMGLVDVYRDLGEERALQIAHRAAGSIAAWARGFERERFQRILDMETGGMLEVWADLLEATGDDLYRELLELYWHSSLFDALSAGEDALTNMHANTTIPEVLGAARAYEVTGEERWKRVVEQYWEWAVTRRGTFCTGGQTSGEIWTPPFSFAARRGAKTQEHCTVYNMIRLADVLYRWRGDPAHLDYIEANLHNGLLAQQHPETGMVAYFLPLEGGARKQWGTPTEDFWCCHGTLVQAHTRVAPLAIYAADDALTVAQYLPVRAEAMTAGERVCVEVHLRDDASYVGPDANGGPGGELHRPKSLRVRVAVTSADGASARVRLRIPEWTSGEPVVMSTASWRGDGRFLELDHPGGESTVELEFPFALRTVSIPDEPDTVAFAEGPIVLAGLVDREVFLEGDPLEPSTLLAADDERQWTQWLVRYRTTGRDAGVRFIPLNEVTDERYSVYFPVRPTVTR</sequence>
<dbReference type="GO" id="GO:0005975">
    <property type="term" value="P:carbohydrate metabolic process"/>
    <property type="evidence" value="ECO:0007669"/>
    <property type="project" value="InterPro"/>
</dbReference>
<organism evidence="3 4">
    <name type="scientific">Microbacterium foliorum</name>
    <dbReference type="NCBI Taxonomy" id="104336"/>
    <lineage>
        <taxon>Bacteria</taxon>
        <taxon>Bacillati</taxon>
        <taxon>Actinomycetota</taxon>
        <taxon>Actinomycetes</taxon>
        <taxon>Micrococcales</taxon>
        <taxon>Microbacteriaceae</taxon>
        <taxon>Microbacterium</taxon>
    </lineage>
</organism>
<name>A0A4Y5YTQ9_9MICO</name>
<evidence type="ECO:0000313" key="4">
    <source>
        <dbReference type="Proteomes" id="UP000316125"/>
    </source>
</evidence>
<dbReference type="Gene3D" id="1.50.10.20">
    <property type="match status" value="1"/>
</dbReference>